<evidence type="ECO:0000256" key="6">
    <source>
        <dbReference type="ARBA" id="ARBA00023303"/>
    </source>
</evidence>
<dbReference type="GO" id="GO:0062054">
    <property type="term" value="F:fluoride channel activity"/>
    <property type="evidence" value="ECO:0007669"/>
    <property type="project" value="UniProtKB-UniRule"/>
</dbReference>
<evidence type="ECO:0000256" key="8">
    <source>
        <dbReference type="ARBA" id="ARBA00035585"/>
    </source>
</evidence>
<feature type="transmembrane region" description="Helical" evidence="10">
    <location>
        <begin position="7"/>
        <end position="27"/>
    </location>
</feature>
<reference evidence="11 12" key="1">
    <citation type="submission" date="2016-11" db="EMBL/GenBank/DDBJ databases">
        <title>Draft Genome Sequences of Nine Cyanobacterial Strains from Diverse Habitats.</title>
        <authorList>
            <person name="Zhu T."/>
            <person name="Hou S."/>
            <person name="Lu X."/>
            <person name="Hess W.R."/>
        </authorList>
    </citation>
    <scope>NUCLEOTIDE SEQUENCE [LARGE SCALE GENOMIC DNA]</scope>
    <source>
        <strain evidence="11 12">NIES-592</strain>
    </source>
</reference>
<dbReference type="GO" id="GO:0005886">
    <property type="term" value="C:plasma membrane"/>
    <property type="evidence" value="ECO:0007669"/>
    <property type="project" value="UniProtKB-SubCell"/>
</dbReference>
<keyword evidence="5 10" id="KW-0472">Membrane</keyword>
<dbReference type="GO" id="GO:0140114">
    <property type="term" value="P:cellular detoxification of fluoride"/>
    <property type="evidence" value="ECO:0007669"/>
    <property type="project" value="UniProtKB-UniRule"/>
</dbReference>
<dbReference type="Pfam" id="PF02537">
    <property type="entry name" value="CRCB"/>
    <property type="match status" value="1"/>
</dbReference>
<evidence type="ECO:0000313" key="11">
    <source>
        <dbReference type="EMBL" id="OKH12045.1"/>
    </source>
</evidence>
<comment type="function">
    <text evidence="9 10">Fluoride-specific ion channel. Important for reducing fluoride concentration in the cell, thus reducing its toxicity.</text>
</comment>
<dbReference type="HAMAP" id="MF_00454">
    <property type="entry name" value="FluC"/>
    <property type="match status" value="1"/>
</dbReference>
<dbReference type="Proteomes" id="UP000186391">
    <property type="component" value="Unassembled WGS sequence"/>
</dbReference>
<feature type="binding site" evidence="10">
    <location>
        <position position="82"/>
    </location>
    <ligand>
        <name>Na(+)</name>
        <dbReference type="ChEBI" id="CHEBI:29101"/>
        <note>structural</note>
    </ligand>
</feature>
<evidence type="ECO:0000256" key="4">
    <source>
        <dbReference type="ARBA" id="ARBA00022989"/>
    </source>
</evidence>
<dbReference type="InterPro" id="IPR003691">
    <property type="entry name" value="FluC"/>
</dbReference>
<dbReference type="AlphaFoldDB" id="A0A1U7GVA5"/>
<proteinExistence type="inferred from homology"/>
<keyword evidence="3 10" id="KW-0812">Transmembrane</keyword>
<evidence type="ECO:0000256" key="1">
    <source>
        <dbReference type="ARBA" id="ARBA00004651"/>
    </source>
</evidence>
<evidence type="ECO:0000256" key="5">
    <source>
        <dbReference type="ARBA" id="ARBA00023136"/>
    </source>
</evidence>
<feature type="transmembrane region" description="Helical" evidence="10">
    <location>
        <begin position="74"/>
        <end position="92"/>
    </location>
</feature>
<keyword evidence="10" id="KW-0406">Ion transport</keyword>
<evidence type="ECO:0000256" key="2">
    <source>
        <dbReference type="ARBA" id="ARBA00022475"/>
    </source>
</evidence>
<accession>A0A1U7GVA5</accession>
<feature type="binding site" evidence="10">
    <location>
        <position position="85"/>
    </location>
    <ligand>
        <name>Na(+)</name>
        <dbReference type="ChEBI" id="CHEBI:29101"/>
        <note>structural</note>
    </ligand>
</feature>
<protein>
    <recommendedName>
        <fullName evidence="10">Fluoride-specific ion channel FluC</fullName>
    </recommendedName>
</protein>
<feature type="transmembrane region" description="Helical" evidence="10">
    <location>
        <begin position="107"/>
        <end position="128"/>
    </location>
</feature>
<feature type="transmembrane region" description="Helical" evidence="10">
    <location>
        <begin position="39"/>
        <end position="62"/>
    </location>
</feature>
<gene>
    <name evidence="10" type="primary">fluC</name>
    <name evidence="10" type="synonym">crcB</name>
    <name evidence="11" type="ORF">NIES592_19135</name>
</gene>
<dbReference type="PANTHER" id="PTHR28259:SF1">
    <property type="entry name" value="FLUORIDE EXPORT PROTEIN 1-RELATED"/>
    <property type="match status" value="1"/>
</dbReference>
<comment type="caution">
    <text evidence="11">The sequence shown here is derived from an EMBL/GenBank/DDBJ whole genome shotgun (WGS) entry which is preliminary data.</text>
</comment>
<dbReference type="EMBL" id="MRCA01000013">
    <property type="protein sequence ID" value="OKH12045.1"/>
    <property type="molecule type" value="Genomic_DNA"/>
</dbReference>
<dbReference type="OrthoDB" id="9815830at2"/>
<keyword evidence="2 10" id="KW-1003">Cell membrane</keyword>
<evidence type="ECO:0000256" key="3">
    <source>
        <dbReference type="ARBA" id="ARBA00022692"/>
    </source>
</evidence>
<keyword evidence="10" id="KW-0813">Transport</keyword>
<evidence type="ECO:0000313" key="12">
    <source>
        <dbReference type="Proteomes" id="UP000186391"/>
    </source>
</evidence>
<comment type="similarity">
    <text evidence="7 10">Belongs to the fluoride channel Fluc/FEX (TC 1.A.43) family.</text>
</comment>
<dbReference type="NCBIfam" id="TIGR00494">
    <property type="entry name" value="crcB"/>
    <property type="match status" value="1"/>
</dbReference>
<keyword evidence="4 10" id="KW-1133">Transmembrane helix</keyword>
<dbReference type="PANTHER" id="PTHR28259">
    <property type="entry name" value="FLUORIDE EXPORT PROTEIN 1-RELATED"/>
    <property type="match status" value="1"/>
</dbReference>
<dbReference type="RefSeq" id="WP_073556596.1">
    <property type="nucleotide sequence ID" value="NZ_MRCA01000013.1"/>
</dbReference>
<sequence>MLQNPAFRTPVGISIGAIAGALSRYYLGLWFTQLFGTEFPYSTLIINVSGCFVMGFFTTLVLGRFIGIHPDIRLLVTTGFLGSYTTFSTYELDTAKLFQQRNLEVDLVYWLSSAVLALFSLLLGNTLAEFIRIKEES</sequence>
<comment type="activity regulation">
    <text evidence="10">Na(+) is not transported, but it plays an essential structural role and its presence is essential for fluoride channel function.</text>
</comment>
<name>A0A1U7GVA5_9CYAN</name>
<dbReference type="GO" id="GO:0046872">
    <property type="term" value="F:metal ion binding"/>
    <property type="evidence" value="ECO:0007669"/>
    <property type="project" value="UniProtKB-KW"/>
</dbReference>
<evidence type="ECO:0000256" key="9">
    <source>
        <dbReference type="ARBA" id="ARBA00049940"/>
    </source>
</evidence>
<keyword evidence="6 10" id="KW-0407">Ion channel</keyword>
<evidence type="ECO:0000256" key="10">
    <source>
        <dbReference type="HAMAP-Rule" id="MF_00454"/>
    </source>
</evidence>
<keyword evidence="10" id="KW-0479">Metal-binding</keyword>
<comment type="subcellular location">
    <subcellularLocation>
        <location evidence="1 10">Cell membrane</location>
        <topology evidence="1 10">Multi-pass membrane protein</topology>
    </subcellularLocation>
</comment>
<comment type="catalytic activity">
    <reaction evidence="8">
        <text>fluoride(in) = fluoride(out)</text>
        <dbReference type="Rhea" id="RHEA:76159"/>
        <dbReference type="ChEBI" id="CHEBI:17051"/>
    </reaction>
    <physiologicalReaction direction="left-to-right" evidence="8">
        <dbReference type="Rhea" id="RHEA:76160"/>
    </physiologicalReaction>
</comment>
<organism evidence="11 12">
    <name type="scientific">Fischerella major NIES-592</name>
    <dbReference type="NCBI Taxonomy" id="210994"/>
    <lineage>
        <taxon>Bacteria</taxon>
        <taxon>Bacillati</taxon>
        <taxon>Cyanobacteriota</taxon>
        <taxon>Cyanophyceae</taxon>
        <taxon>Nostocales</taxon>
        <taxon>Hapalosiphonaceae</taxon>
        <taxon>Fischerella</taxon>
    </lineage>
</organism>
<keyword evidence="12" id="KW-1185">Reference proteome</keyword>
<keyword evidence="10" id="KW-0915">Sodium</keyword>
<evidence type="ECO:0000256" key="7">
    <source>
        <dbReference type="ARBA" id="ARBA00035120"/>
    </source>
</evidence>